<dbReference type="PANTHER" id="PTHR11560">
    <property type="entry name" value="39S RIBOSOMAL PROTEIN L10, MITOCHONDRIAL"/>
    <property type="match status" value="1"/>
</dbReference>
<evidence type="ECO:0000256" key="5">
    <source>
        <dbReference type="ARBA" id="ARBA00035202"/>
    </source>
</evidence>
<comment type="similarity">
    <text evidence="2 6">Belongs to the universal ribosomal protein uL10 family.</text>
</comment>
<evidence type="ECO:0000313" key="7">
    <source>
        <dbReference type="EMBL" id="MDZ8119610.1"/>
    </source>
</evidence>
<dbReference type="EMBL" id="JARVCO010000012">
    <property type="protein sequence ID" value="MDZ8119610.1"/>
    <property type="molecule type" value="Genomic_DNA"/>
</dbReference>
<comment type="caution">
    <text evidence="7">The sequence shown here is derived from an EMBL/GenBank/DDBJ whole genome shotgun (WGS) entry which is preliminary data.</text>
</comment>
<comment type="subunit">
    <text evidence="6">Part of the ribosomal stalk of the 50S ribosomal subunit. The N-terminus interacts with L11 and the large rRNA to form the base of the stalk. The C-terminus forms an elongated spine to which L12 dimers bind in a sequential fashion forming a multimeric L10(L12)X complex.</text>
</comment>
<dbReference type="HAMAP" id="MF_00362">
    <property type="entry name" value="Ribosomal_uL10"/>
    <property type="match status" value="1"/>
</dbReference>
<evidence type="ECO:0000256" key="3">
    <source>
        <dbReference type="ARBA" id="ARBA00022980"/>
    </source>
</evidence>
<dbReference type="Proteomes" id="UP001290861">
    <property type="component" value="Unassembled WGS sequence"/>
</dbReference>
<dbReference type="RefSeq" id="WP_322609400.1">
    <property type="nucleotide sequence ID" value="NZ_JARVCO010000012.1"/>
</dbReference>
<keyword evidence="6" id="KW-0694">RNA-binding</keyword>
<keyword evidence="4 6" id="KW-0687">Ribonucleoprotein</keyword>
<dbReference type="GO" id="GO:0005840">
    <property type="term" value="C:ribosome"/>
    <property type="evidence" value="ECO:0007669"/>
    <property type="project" value="UniProtKB-KW"/>
</dbReference>
<protein>
    <recommendedName>
        <fullName evidence="5 6">Large ribosomal subunit protein uL10</fullName>
    </recommendedName>
</protein>
<dbReference type="SUPFAM" id="SSF160369">
    <property type="entry name" value="Ribosomal protein L10-like"/>
    <property type="match status" value="1"/>
</dbReference>
<evidence type="ECO:0000256" key="2">
    <source>
        <dbReference type="ARBA" id="ARBA00008889"/>
    </source>
</evidence>
<reference evidence="7 8" key="1">
    <citation type="journal article" date="2024" name="Appl. Environ. Microbiol.">
        <title>Pontiella agarivorans sp. nov., a novel marine anaerobic bacterium capable of degrading macroalgal polysaccharides and fixing nitrogen.</title>
        <authorList>
            <person name="Liu N."/>
            <person name="Kivenson V."/>
            <person name="Peng X."/>
            <person name="Cui Z."/>
            <person name="Lankiewicz T.S."/>
            <person name="Gosselin K.M."/>
            <person name="English C.J."/>
            <person name="Blair E.M."/>
            <person name="O'Malley M.A."/>
            <person name="Valentine D.L."/>
        </authorList>
    </citation>
    <scope>NUCLEOTIDE SEQUENCE [LARGE SCALE GENOMIC DNA]</scope>
    <source>
        <strain evidence="7 8">NLcol2</strain>
    </source>
</reference>
<dbReference type="NCBIfam" id="NF000955">
    <property type="entry name" value="PRK00099.1-1"/>
    <property type="match status" value="1"/>
</dbReference>
<evidence type="ECO:0000256" key="4">
    <source>
        <dbReference type="ARBA" id="ARBA00023274"/>
    </source>
</evidence>
<evidence type="ECO:0000256" key="1">
    <source>
        <dbReference type="ARBA" id="ARBA00002633"/>
    </source>
</evidence>
<dbReference type="InterPro" id="IPR047865">
    <property type="entry name" value="Ribosomal_uL10_bac_type"/>
</dbReference>
<accession>A0ABU5MZH8</accession>
<name>A0ABU5MZH8_9BACT</name>
<keyword evidence="3 6" id="KW-0689">Ribosomal protein</keyword>
<keyword evidence="8" id="KW-1185">Reference proteome</keyword>
<gene>
    <name evidence="6 7" type="primary">rplJ</name>
    <name evidence="7" type="ORF">P9H32_13350</name>
</gene>
<organism evidence="7 8">
    <name type="scientific">Pontiella agarivorans</name>
    <dbReference type="NCBI Taxonomy" id="3038953"/>
    <lineage>
        <taxon>Bacteria</taxon>
        <taxon>Pseudomonadati</taxon>
        <taxon>Kiritimatiellota</taxon>
        <taxon>Kiritimatiellia</taxon>
        <taxon>Kiritimatiellales</taxon>
        <taxon>Pontiellaceae</taxon>
        <taxon>Pontiella</taxon>
    </lineage>
</organism>
<dbReference type="Gene3D" id="6.10.250.290">
    <property type="match status" value="1"/>
</dbReference>
<sequence>MKPEEKGVRPEKVSEAAELDQRVAGALYMIIADYTGMDMPTTTALKDSLRERGASFNVVKKTMLSRAVDADIAELLQGQTAMIHGDGDVVEVAKVIKKFTAKNEKPVVTGGFVEGKAVTANDVVALAKLPSKDVLRAQLLGTLQAPCSQLVGVMDQKVSTLVYVLSAVKEKKEQEA</sequence>
<dbReference type="Gene3D" id="3.30.70.1730">
    <property type="match status" value="1"/>
</dbReference>
<dbReference type="InterPro" id="IPR043141">
    <property type="entry name" value="Ribosomal_uL10-like_sf"/>
</dbReference>
<dbReference type="InterPro" id="IPR022973">
    <property type="entry name" value="Ribosomal_uL10_bac"/>
</dbReference>
<evidence type="ECO:0000313" key="8">
    <source>
        <dbReference type="Proteomes" id="UP001290861"/>
    </source>
</evidence>
<comment type="function">
    <text evidence="1 6">Forms part of the ribosomal stalk, playing a central role in the interaction of the ribosome with GTP-bound translation factors.</text>
</comment>
<evidence type="ECO:0000256" key="6">
    <source>
        <dbReference type="HAMAP-Rule" id="MF_00362"/>
    </source>
</evidence>
<dbReference type="CDD" id="cd05797">
    <property type="entry name" value="Ribosomal_L10"/>
    <property type="match status" value="1"/>
</dbReference>
<dbReference type="InterPro" id="IPR001790">
    <property type="entry name" value="Ribosomal_uL10"/>
</dbReference>
<proteinExistence type="inferred from homology"/>
<keyword evidence="6" id="KW-0699">rRNA-binding</keyword>
<dbReference type="Pfam" id="PF00466">
    <property type="entry name" value="Ribosomal_L10"/>
    <property type="match status" value="1"/>
</dbReference>